<dbReference type="AlphaFoldDB" id="A0A392WI78"/>
<proteinExistence type="predicted"/>
<evidence type="ECO:0000313" key="2">
    <source>
        <dbReference type="Proteomes" id="UP000265520"/>
    </source>
</evidence>
<name>A0A392WI78_9FABA</name>
<comment type="caution">
    <text evidence="1">The sequence shown here is derived from an EMBL/GenBank/DDBJ whole genome shotgun (WGS) entry which is preliminary data.</text>
</comment>
<protein>
    <submittedName>
        <fullName evidence="1">Uncharacterized protein</fullName>
    </submittedName>
</protein>
<dbReference type="Proteomes" id="UP000265520">
    <property type="component" value="Unassembled WGS sequence"/>
</dbReference>
<reference evidence="1 2" key="1">
    <citation type="journal article" date="2018" name="Front. Plant Sci.">
        <title>Red Clover (Trifolium pratense) and Zigzag Clover (T. medium) - A Picture of Genomic Similarities and Differences.</title>
        <authorList>
            <person name="Dluhosova J."/>
            <person name="Istvanek J."/>
            <person name="Nedelnik J."/>
            <person name="Repkova J."/>
        </authorList>
    </citation>
    <scope>NUCLEOTIDE SEQUENCE [LARGE SCALE GENOMIC DNA]</scope>
    <source>
        <strain evidence="2">cv. 10/8</strain>
        <tissue evidence="1">Leaf</tissue>
    </source>
</reference>
<accession>A0A392WI78</accession>
<feature type="non-terminal residue" evidence="1">
    <location>
        <position position="1"/>
    </location>
</feature>
<dbReference type="EMBL" id="LXQA011453260">
    <property type="protein sequence ID" value="MCI97765.1"/>
    <property type="molecule type" value="Genomic_DNA"/>
</dbReference>
<organism evidence="1 2">
    <name type="scientific">Trifolium medium</name>
    <dbReference type="NCBI Taxonomy" id="97028"/>
    <lineage>
        <taxon>Eukaryota</taxon>
        <taxon>Viridiplantae</taxon>
        <taxon>Streptophyta</taxon>
        <taxon>Embryophyta</taxon>
        <taxon>Tracheophyta</taxon>
        <taxon>Spermatophyta</taxon>
        <taxon>Magnoliopsida</taxon>
        <taxon>eudicotyledons</taxon>
        <taxon>Gunneridae</taxon>
        <taxon>Pentapetalae</taxon>
        <taxon>rosids</taxon>
        <taxon>fabids</taxon>
        <taxon>Fabales</taxon>
        <taxon>Fabaceae</taxon>
        <taxon>Papilionoideae</taxon>
        <taxon>50 kb inversion clade</taxon>
        <taxon>NPAAA clade</taxon>
        <taxon>Hologalegina</taxon>
        <taxon>IRL clade</taxon>
        <taxon>Trifolieae</taxon>
        <taxon>Trifolium</taxon>
    </lineage>
</organism>
<keyword evidence="2" id="KW-1185">Reference proteome</keyword>
<evidence type="ECO:0000313" key="1">
    <source>
        <dbReference type="EMBL" id="MCI97765.1"/>
    </source>
</evidence>
<sequence length="61" mass="6842">DVLAGGQEWRHCQFHHACAGGNNETTMKKYHRIRSKGIIMASGVYYRSKGCTIGCWDLKVA</sequence>